<name>A0AAU9RKA3_THLAR</name>
<dbReference type="PANTHER" id="PTHR31343">
    <property type="entry name" value="T15D22.8"/>
    <property type="match status" value="1"/>
</dbReference>
<protein>
    <submittedName>
        <fullName evidence="1">Uncharacterized protein</fullName>
    </submittedName>
</protein>
<reference evidence="1 2" key="1">
    <citation type="submission" date="2022-03" db="EMBL/GenBank/DDBJ databases">
        <authorList>
            <person name="Nunn A."/>
            <person name="Chopra R."/>
            <person name="Nunn A."/>
            <person name="Contreras Garrido A."/>
        </authorList>
    </citation>
    <scope>NUCLEOTIDE SEQUENCE [LARGE SCALE GENOMIC DNA]</scope>
</reference>
<dbReference type="AlphaFoldDB" id="A0AAU9RKA3"/>
<keyword evidence="2" id="KW-1185">Reference proteome</keyword>
<evidence type="ECO:0000313" key="1">
    <source>
        <dbReference type="EMBL" id="CAH2044176.1"/>
    </source>
</evidence>
<evidence type="ECO:0000313" key="2">
    <source>
        <dbReference type="Proteomes" id="UP000836841"/>
    </source>
</evidence>
<organism evidence="1 2">
    <name type="scientific">Thlaspi arvense</name>
    <name type="common">Field penny-cress</name>
    <dbReference type="NCBI Taxonomy" id="13288"/>
    <lineage>
        <taxon>Eukaryota</taxon>
        <taxon>Viridiplantae</taxon>
        <taxon>Streptophyta</taxon>
        <taxon>Embryophyta</taxon>
        <taxon>Tracheophyta</taxon>
        <taxon>Spermatophyta</taxon>
        <taxon>Magnoliopsida</taxon>
        <taxon>eudicotyledons</taxon>
        <taxon>Gunneridae</taxon>
        <taxon>Pentapetalae</taxon>
        <taxon>rosids</taxon>
        <taxon>malvids</taxon>
        <taxon>Brassicales</taxon>
        <taxon>Brassicaceae</taxon>
        <taxon>Thlaspideae</taxon>
        <taxon>Thlaspi</taxon>
    </lineage>
</organism>
<gene>
    <name evidence="1" type="ORF">TAV2_LOCUS5658</name>
</gene>
<dbReference type="InterPro" id="IPR008507">
    <property type="entry name" value="DUF789"/>
</dbReference>
<dbReference type="Proteomes" id="UP000836841">
    <property type="component" value="Chromosome 2"/>
</dbReference>
<proteinExistence type="predicted"/>
<accession>A0AAU9RKA3</accession>
<dbReference type="EMBL" id="OU466858">
    <property type="protein sequence ID" value="CAH2044176.1"/>
    <property type="molecule type" value="Genomic_DNA"/>
</dbReference>
<dbReference type="PANTHER" id="PTHR31343:SF50">
    <property type="entry name" value="GB|AAD11584.1"/>
    <property type="match status" value="1"/>
</dbReference>
<sequence>MLSADESNYERFLRCTSPSVRVHYYNQTSGGASSSSAAAPGGEAREVRKPRIALKDVWSAYEEWSCFGAGVPLLLDNIHTEVTQYYAPTLSAIQIFTIKPFSGDSSSRSSAIGASAMPNYRHPFLPPENLGNLYFQFNETTRPFERDTLTQKIGTLAEQYTGLNTLTSTDLSPYSWLSVSWYPIYPIPSVKSRKDLSASFLTYHTLTPYFKDDEVEEQGMSSTQEGVKVEEEGVSRTPEVVIPPFGAVSYKAFGNTWIMPGTLDHLNTVKYEEAASTMLGTLAFFQNDFNFFMSSKFYGPPR</sequence>
<dbReference type="Pfam" id="PF05623">
    <property type="entry name" value="DUF789"/>
    <property type="match status" value="2"/>
</dbReference>